<evidence type="ECO:0000313" key="2">
    <source>
        <dbReference type="EMBL" id="DBA19734.1"/>
    </source>
</evidence>
<comment type="caution">
    <text evidence="2">The sequence shown here is derived from an EMBL/GenBank/DDBJ whole genome shotgun (WGS) entry which is preliminary data.</text>
</comment>
<dbReference type="AlphaFoldDB" id="A0AAV2ZZ44"/>
<proteinExistence type="predicted"/>
<name>A0AAV2ZZ44_PYXAD</name>
<keyword evidence="1" id="KW-0175">Coiled coil</keyword>
<gene>
    <name evidence="2" type="ORF">GDO54_015517</name>
</gene>
<keyword evidence="3" id="KW-1185">Reference proteome</keyword>
<protein>
    <submittedName>
        <fullName evidence="2">Uncharacterized protein</fullName>
    </submittedName>
</protein>
<feature type="coiled-coil region" evidence="1">
    <location>
        <begin position="1"/>
        <end position="70"/>
    </location>
</feature>
<evidence type="ECO:0000256" key="1">
    <source>
        <dbReference type="SAM" id="Coils"/>
    </source>
</evidence>
<dbReference type="Proteomes" id="UP001181693">
    <property type="component" value="Unassembled WGS sequence"/>
</dbReference>
<reference evidence="2" key="1">
    <citation type="thesis" date="2020" institute="ProQuest LLC" country="789 East Eisenhower Parkway, Ann Arbor, MI, USA">
        <title>Comparative Genomics and Chromosome Evolution.</title>
        <authorList>
            <person name="Mudd A.B."/>
        </authorList>
    </citation>
    <scope>NUCLEOTIDE SEQUENCE</scope>
    <source>
        <strain evidence="2">1538</strain>
        <tissue evidence="2">Blood</tissue>
    </source>
</reference>
<dbReference type="EMBL" id="DYDO01000008">
    <property type="protein sequence ID" value="DBA19734.1"/>
    <property type="molecule type" value="Genomic_DNA"/>
</dbReference>
<accession>A0AAV2ZZ44</accession>
<sequence>MSINMDEVKKLQEELERWKIQSEKMKNEKTTLYLKKVALGDKQEELQKELDDLVLKKKRIQDDIKKQQDMFRVRQWFIFLSVK</sequence>
<evidence type="ECO:0000313" key="3">
    <source>
        <dbReference type="Proteomes" id="UP001181693"/>
    </source>
</evidence>
<organism evidence="2 3">
    <name type="scientific">Pyxicephalus adspersus</name>
    <name type="common">African bullfrog</name>
    <dbReference type="NCBI Taxonomy" id="30357"/>
    <lineage>
        <taxon>Eukaryota</taxon>
        <taxon>Metazoa</taxon>
        <taxon>Chordata</taxon>
        <taxon>Craniata</taxon>
        <taxon>Vertebrata</taxon>
        <taxon>Euteleostomi</taxon>
        <taxon>Amphibia</taxon>
        <taxon>Batrachia</taxon>
        <taxon>Anura</taxon>
        <taxon>Neobatrachia</taxon>
        <taxon>Ranoidea</taxon>
        <taxon>Pyxicephalidae</taxon>
        <taxon>Pyxicephalinae</taxon>
        <taxon>Pyxicephalus</taxon>
    </lineage>
</organism>